<evidence type="ECO:0000256" key="1">
    <source>
        <dbReference type="ARBA" id="ARBA00000085"/>
    </source>
</evidence>
<feature type="domain" description="Histidine kinase" evidence="10">
    <location>
        <begin position="238"/>
        <end position="446"/>
    </location>
</feature>
<keyword evidence="6" id="KW-0418">Kinase</keyword>
<sequence>MLFVWIALWTASALLLATNRKSAAVRWLSLVAFCGGTGALASVIEGWILAWLDSGLINTGHERWLRIVQRGCSWTSYYGLPYAFICFASSYHAGALPFFYARKLPALALLFPLGMLAVPVTPDTPVHFGLLAIWAIPYIVVGAVLLLLKQDRHPADRRAHAVMMAAVLPAVLIALFMNYLMPLFGLYGMWRYNVWPIAFAFVVFIVALFNFGFLGVQLLIERRRLDFSLRAITSGTAMLNHAIKNDIGKIKLFSDKIERSAETGQELREDIRVIGTAAIHIEDMIRSVHERTQELRLQPQRSGLSTLVRDQLTALLPRLEGRIVLHAHYDESAEALIDPVQTAEAINNVLSNAVEAMPGGGELKVRVIGGRRGSTIEVRDSGTGIEKQHLRKVTEPFFTTKSGKAMNFGLGLAYCMQLMHRQGGELKVQSEPGRGTVVSFHFPAIKKAKGAG</sequence>
<dbReference type="Gene3D" id="3.30.565.10">
    <property type="entry name" value="Histidine kinase-like ATPase, C-terminal domain"/>
    <property type="match status" value="1"/>
</dbReference>
<keyword evidence="5" id="KW-0547">Nucleotide-binding</keyword>
<keyword evidence="7" id="KW-0067">ATP-binding</keyword>
<dbReference type="PANTHER" id="PTHR43065:SF10">
    <property type="entry name" value="PEROXIDE STRESS-ACTIVATED HISTIDINE KINASE MAK3"/>
    <property type="match status" value="1"/>
</dbReference>
<evidence type="ECO:0000256" key="2">
    <source>
        <dbReference type="ARBA" id="ARBA00012438"/>
    </source>
</evidence>
<keyword evidence="3" id="KW-0597">Phosphoprotein</keyword>
<dbReference type="Pfam" id="PF02518">
    <property type="entry name" value="HATPase_c"/>
    <property type="match status" value="1"/>
</dbReference>
<evidence type="ECO:0000259" key="10">
    <source>
        <dbReference type="PROSITE" id="PS50109"/>
    </source>
</evidence>
<evidence type="ECO:0000256" key="6">
    <source>
        <dbReference type="ARBA" id="ARBA00022777"/>
    </source>
</evidence>
<keyword evidence="9" id="KW-0472">Membrane</keyword>
<dbReference type="PRINTS" id="PR00344">
    <property type="entry name" value="BCTRLSENSOR"/>
</dbReference>
<name>A0A916YJB5_9BACL</name>
<keyword evidence="9" id="KW-0812">Transmembrane</keyword>
<evidence type="ECO:0000256" key="4">
    <source>
        <dbReference type="ARBA" id="ARBA00022679"/>
    </source>
</evidence>
<dbReference type="AlphaFoldDB" id="A0A916YJB5"/>
<reference evidence="11" key="1">
    <citation type="journal article" date="2014" name="Int. J. Syst. Evol. Microbiol.">
        <title>Complete genome sequence of Corynebacterium casei LMG S-19264T (=DSM 44701T), isolated from a smear-ripened cheese.</title>
        <authorList>
            <consortium name="US DOE Joint Genome Institute (JGI-PGF)"/>
            <person name="Walter F."/>
            <person name="Albersmeier A."/>
            <person name="Kalinowski J."/>
            <person name="Ruckert C."/>
        </authorList>
    </citation>
    <scope>NUCLEOTIDE SEQUENCE</scope>
    <source>
        <strain evidence="11">CGMCC 1.15178</strain>
    </source>
</reference>
<evidence type="ECO:0000313" key="11">
    <source>
        <dbReference type="EMBL" id="GGD48276.1"/>
    </source>
</evidence>
<dbReference type="GO" id="GO:0000160">
    <property type="term" value="P:phosphorelay signal transduction system"/>
    <property type="evidence" value="ECO:0007669"/>
    <property type="project" value="UniProtKB-KW"/>
</dbReference>
<dbReference type="PROSITE" id="PS50109">
    <property type="entry name" value="HIS_KIN"/>
    <property type="match status" value="1"/>
</dbReference>
<gene>
    <name evidence="11" type="ORF">GCM10010911_02190</name>
</gene>
<keyword evidence="4" id="KW-0808">Transferase</keyword>
<evidence type="ECO:0000313" key="12">
    <source>
        <dbReference type="Proteomes" id="UP000612456"/>
    </source>
</evidence>
<dbReference type="GO" id="GO:0004673">
    <property type="term" value="F:protein histidine kinase activity"/>
    <property type="evidence" value="ECO:0007669"/>
    <property type="project" value="UniProtKB-EC"/>
</dbReference>
<evidence type="ECO:0000256" key="9">
    <source>
        <dbReference type="SAM" id="Phobius"/>
    </source>
</evidence>
<dbReference type="EC" id="2.7.13.3" evidence="2"/>
<dbReference type="InterPro" id="IPR003594">
    <property type="entry name" value="HATPase_dom"/>
</dbReference>
<proteinExistence type="predicted"/>
<dbReference type="Proteomes" id="UP000612456">
    <property type="component" value="Unassembled WGS sequence"/>
</dbReference>
<keyword evidence="9" id="KW-1133">Transmembrane helix</keyword>
<feature type="transmembrane region" description="Helical" evidence="9">
    <location>
        <begin position="160"/>
        <end position="181"/>
    </location>
</feature>
<protein>
    <recommendedName>
        <fullName evidence="2">histidine kinase</fullName>
        <ecNumber evidence="2">2.7.13.3</ecNumber>
    </recommendedName>
</protein>
<dbReference type="RefSeq" id="WP_188988312.1">
    <property type="nucleotide sequence ID" value="NZ_BMHP01000001.1"/>
</dbReference>
<dbReference type="SUPFAM" id="SSF55874">
    <property type="entry name" value="ATPase domain of HSP90 chaperone/DNA topoisomerase II/histidine kinase"/>
    <property type="match status" value="1"/>
</dbReference>
<dbReference type="InterPro" id="IPR036890">
    <property type="entry name" value="HATPase_C_sf"/>
</dbReference>
<evidence type="ECO:0000256" key="5">
    <source>
        <dbReference type="ARBA" id="ARBA00022741"/>
    </source>
</evidence>
<dbReference type="SMART" id="SM00387">
    <property type="entry name" value="HATPase_c"/>
    <property type="match status" value="1"/>
</dbReference>
<dbReference type="GO" id="GO:0005524">
    <property type="term" value="F:ATP binding"/>
    <property type="evidence" value="ECO:0007669"/>
    <property type="project" value="UniProtKB-KW"/>
</dbReference>
<keyword evidence="12" id="KW-1185">Reference proteome</keyword>
<feature type="transmembrane region" description="Helical" evidence="9">
    <location>
        <begin position="104"/>
        <end position="122"/>
    </location>
</feature>
<feature type="transmembrane region" description="Helical" evidence="9">
    <location>
        <begin position="193"/>
        <end position="220"/>
    </location>
</feature>
<dbReference type="InterPro" id="IPR004358">
    <property type="entry name" value="Sig_transdc_His_kin-like_C"/>
</dbReference>
<dbReference type="PANTHER" id="PTHR43065">
    <property type="entry name" value="SENSOR HISTIDINE KINASE"/>
    <property type="match status" value="1"/>
</dbReference>
<comment type="caution">
    <text evidence="11">The sequence shown here is derived from an EMBL/GenBank/DDBJ whole genome shotgun (WGS) entry which is preliminary data.</text>
</comment>
<organism evidence="11 12">
    <name type="scientific">Paenibacillus nasutitermitis</name>
    <dbReference type="NCBI Taxonomy" id="1652958"/>
    <lineage>
        <taxon>Bacteria</taxon>
        <taxon>Bacillati</taxon>
        <taxon>Bacillota</taxon>
        <taxon>Bacilli</taxon>
        <taxon>Bacillales</taxon>
        <taxon>Paenibacillaceae</taxon>
        <taxon>Paenibacillus</taxon>
    </lineage>
</organism>
<comment type="catalytic activity">
    <reaction evidence="1">
        <text>ATP + protein L-histidine = ADP + protein N-phospho-L-histidine.</text>
        <dbReference type="EC" id="2.7.13.3"/>
    </reaction>
</comment>
<dbReference type="InterPro" id="IPR005467">
    <property type="entry name" value="His_kinase_dom"/>
</dbReference>
<accession>A0A916YJB5</accession>
<feature type="transmembrane region" description="Helical" evidence="9">
    <location>
        <begin position="128"/>
        <end position="148"/>
    </location>
</feature>
<evidence type="ECO:0000256" key="7">
    <source>
        <dbReference type="ARBA" id="ARBA00022840"/>
    </source>
</evidence>
<evidence type="ECO:0000256" key="3">
    <source>
        <dbReference type="ARBA" id="ARBA00022553"/>
    </source>
</evidence>
<reference evidence="11" key="2">
    <citation type="submission" date="2020-09" db="EMBL/GenBank/DDBJ databases">
        <authorList>
            <person name="Sun Q."/>
            <person name="Zhou Y."/>
        </authorList>
    </citation>
    <scope>NUCLEOTIDE SEQUENCE</scope>
    <source>
        <strain evidence="11">CGMCC 1.15178</strain>
    </source>
</reference>
<evidence type="ECO:0000256" key="8">
    <source>
        <dbReference type="ARBA" id="ARBA00023012"/>
    </source>
</evidence>
<keyword evidence="8" id="KW-0902">Two-component regulatory system</keyword>
<feature type="transmembrane region" description="Helical" evidence="9">
    <location>
        <begin position="27"/>
        <end position="52"/>
    </location>
</feature>
<dbReference type="EMBL" id="BMHP01000001">
    <property type="protein sequence ID" value="GGD48276.1"/>
    <property type="molecule type" value="Genomic_DNA"/>
</dbReference>